<accession>A0A2P7S2N8</accession>
<evidence type="ECO:0000313" key="5">
    <source>
        <dbReference type="Proteomes" id="UP000241229"/>
    </source>
</evidence>
<dbReference type="RefSeq" id="WP_106773900.1">
    <property type="nucleotide sequence ID" value="NZ_PXYK01000020.1"/>
</dbReference>
<evidence type="ECO:0000313" key="4">
    <source>
        <dbReference type="EMBL" id="PSJ56706.1"/>
    </source>
</evidence>
<dbReference type="InterPro" id="IPR001296">
    <property type="entry name" value="Glyco_trans_1"/>
</dbReference>
<dbReference type="Pfam" id="PF13439">
    <property type="entry name" value="Glyco_transf_4"/>
    <property type="match status" value="1"/>
</dbReference>
<dbReference type="EMBL" id="PXYK01000020">
    <property type="protein sequence ID" value="PSJ56706.1"/>
    <property type="molecule type" value="Genomic_DNA"/>
</dbReference>
<dbReference type="PANTHER" id="PTHR12526">
    <property type="entry name" value="GLYCOSYLTRANSFERASE"/>
    <property type="match status" value="1"/>
</dbReference>
<organism evidence="4 5">
    <name type="scientific">Kumtagia ephedrae</name>
    <dbReference type="NCBI Taxonomy" id="2116701"/>
    <lineage>
        <taxon>Bacteria</taxon>
        <taxon>Pseudomonadati</taxon>
        <taxon>Pseudomonadota</taxon>
        <taxon>Alphaproteobacteria</taxon>
        <taxon>Hyphomicrobiales</taxon>
        <taxon>Phyllobacteriaceae</taxon>
        <taxon>Kumtagia</taxon>
    </lineage>
</organism>
<dbReference type="SUPFAM" id="SSF53756">
    <property type="entry name" value="UDP-Glycosyltransferase/glycogen phosphorylase"/>
    <property type="match status" value="1"/>
</dbReference>
<dbReference type="InterPro" id="IPR028098">
    <property type="entry name" value="Glyco_trans_4-like_N"/>
</dbReference>
<sequence>MKIAHVAPLFEAVPPRLYGGTERIVSYLCDGLADRGHEVTLFASSDSATRARLAPCRETALRLDPRPLTSAIAAHLSMLDEVRRRADEFDLIHFHLSHFQHFPFFEHCPEKTVTTPHGRLDYSDLPGALARWPDFPFISISLRQRRPLPAANWVGNVYHGLPLAHFPMPPPRSSSTEPYLAFLGRLSRDKRPDRAIETARRSGLPLRIAAKVGADDRAYFHDEIEPLIDGEKVVYVGEVGETEKADFLQGAAALLFPIDWPEPFGLVVIEAMAFGTPVIAWNEGAMPEIVDDGVSGFIVDSVDAAVARVGELGRLDRNEIRAVFERRFSAERMIDDYEAVYALLLADSAASPQARPRPFGQNIAASRVNGSRHAPPE</sequence>
<dbReference type="Gene3D" id="3.40.50.2000">
    <property type="entry name" value="Glycogen Phosphorylase B"/>
    <property type="match status" value="2"/>
</dbReference>
<dbReference type="Proteomes" id="UP000241229">
    <property type="component" value="Unassembled WGS sequence"/>
</dbReference>
<dbReference type="AlphaFoldDB" id="A0A2P7S2N8"/>
<evidence type="ECO:0000259" key="3">
    <source>
        <dbReference type="Pfam" id="PF13439"/>
    </source>
</evidence>
<feature type="domain" description="Glycosyltransferase subfamily 4-like N-terminal" evidence="3">
    <location>
        <begin position="18"/>
        <end position="124"/>
    </location>
</feature>
<dbReference type="OrthoDB" id="9801573at2"/>
<gene>
    <name evidence="4" type="ORF">C7I84_19550</name>
</gene>
<name>A0A2P7S2N8_9HYPH</name>
<dbReference type="Pfam" id="PF00534">
    <property type="entry name" value="Glycos_transf_1"/>
    <property type="match status" value="1"/>
</dbReference>
<protein>
    <submittedName>
        <fullName evidence="4">Glycosyl transferase</fullName>
    </submittedName>
</protein>
<comment type="caution">
    <text evidence="4">The sequence shown here is derived from an EMBL/GenBank/DDBJ whole genome shotgun (WGS) entry which is preliminary data.</text>
</comment>
<evidence type="ECO:0000259" key="2">
    <source>
        <dbReference type="Pfam" id="PF00534"/>
    </source>
</evidence>
<dbReference type="CDD" id="cd03802">
    <property type="entry name" value="GT4_AviGT4-like"/>
    <property type="match status" value="1"/>
</dbReference>
<feature type="region of interest" description="Disordered" evidence="1">
    <location>
        <begin position="352"/>
        <end position="377"/>
    </location>
</feature>
<dbReference type="GO" id="GO:0016757">
    <property type="term" value="F:glycosyltransferase activity"/>
    <property type="evidence" value="ECO:0007669"/>
    <property type="project" value="InterPro"/>
</dbReference>
<feature type="domain" description="Glycosyl transferase family 1" evidence="2">
    <location>
        <begin position="173"/>
        <end position="305"/>
    </location>
</feature>
<dbReference type="PANTHER" id="PTHR12526:SF595">
    <property type="entry name" value="BLL5217 PROTEIN"/>
    <property type="match status" value="1"/>
</dbReference>
<proteinExistence type="predicted"/>
<keyword evidence="4" id="KW-0808">Transferase</keyword>
<keyword evidence="5" id="KW-1185">Reference proteome</keyword>
<evidence type="ECO:0000256" key="1">
    <source>
        <dbReference type="SAM" id="MobiDB-lite"/>
    </source>
</evidence>
<reference evidence="4 5" key="1">
    <citation type="submission" date="2018-03" db="EMBL/GenBank/DDBJ databases">
        <title>The draft genome of Mesorhizobium sp. 6GN-30.</title>
        <authorList>
            <person name="Liu L."/>
            <person name="Li L."/>
            <person name="Wang T."/>
            <person name="Zhang X."/>
            <person name="Liang L."/>
        </authorList>
    </citation>
    <scope>NUCLEOTIDE SEQUENCE [LARGE SCALE GENOMIC DNA]</scope>
    <source>
        <strain evidence="4 5">6GN30</strain>
    </source>
</reference>